<organism evidence="1 2">
    <name type="scientific">Devosia nitrariae</name>
    <dbReference type="NCBI Taxonomy" id="2071872"/>
    <lineage>
        <taxon>Bacteria</taxon>
        <taxon>Pseudomonadati</taxon>
        <taxon>Pseudomonadota</taxon>
        <taxon>Alphaproteobacteria</taxon>
        <taxon>Hyphomicrobiales</taxon>
        <taxon>Devosiaceae</taxon>
        <taxon>Devosia</taxon>
    </lineage>
</organism>
<reference evidence="2" key="1">
    <citation type="journal article" date="2019" name="Int. J. Syst. Evol. Microbiol.">
        <title>The Global Catalogue of Microorganisms (GCM) 10K type strain sequencing project: providing services to taxonomists for standard genome sequencing and annotation.</title>
        <authorList>
            <consortium name="The Broad Institute Genomics Platform"/>
            <consortium name="The Broad Institute Genome Sequencing Center for Infectious Disease"/>
            <person name="Wu L."/>
            <person name="Ma J."/>
        </authorList>
    </citation>
    <scope>NUCLEOTIDE SEQUENCE [LARGE SCALE GENOMIC DNA]</scope>
    <source>
        <strain evidence="2">NBRC 112416</strain>
    </source>
</reference>
<keyword evidence="2" id="KW-1185">Reference proteome</keyword>
<evidence type="ECO:0000313" key="2">
    <source>
        <dbReference type="Proteomes" id="UP001156691"/>
    </source>
</evidence>
<dbReference type="EMBL" id="BSNS01000011">
    <property type="protein sequence ID" value="GLQ55512.1"/>
    <property type="molecule type" value="Genomic_DNA"/>
</dbReference>
<comment type="caution">
    <text evidence="1">The sequence shown here is derived from an EMBL/GenBank/DDBJ whole genome shotgun (WGS) entry which is preliminary data.</text>
</comment>
<sequence length="80" mass="8999">MGDVINLAEIRARNMEPDPECVCEDAEGRPLYCFAIDYRYSGSNFTTTIWAYSWEDAEERLRGIRHSGAVVGKIVSVTPV</sequence>
<name>A0ABQ5W6A8_9HYPH</name>
<proteinExistence type="predicted"/>
<accession>A0ABQ5W6A8</accession>
<dbReference type="RefSeq" id="WP_284340910.1">
    <property type="nucleotide sequence ID" value="NZ_BSNS01000011.1"/>
</dbReference>
<gene>
    <name evidence="1" type="ORF">GCM10010862_27710</name>
</gene>
<evidence type="ECO:0000313" key="1">
    <source>
        <dbReference type="EMBL" id="GLQ55512.1"/>
    </source>
</evidence>
<protein>
    <submittedName>
        <fullName evidence="1">Uncharacterized protein</fullName>
    </submittedName>
</protein>
<dbReference type="Proteomes" id="UP001156691">
    <property type="component" value="Unassembled WGS sequence"/>
</dbReference>